<dbReference type="Proteomes" id="UP001501563">
    <property type="component" value="Unassembled WGS sequence"/>
</dbReference>
<evidence type="ECO:0000313" key="10">
    <source>
        <dbReference type="Proteomes" id="UP001501563"/>
    </source>
</evidence>
<dbReference type="InterPro" id="IPR023549">
    <property type="entry name" value="Subtilisin_inhibitor"/>
</dbReference>
<evidence type="ECO:0000256" key="1">
    <source>
        <dbReference type="ARBA" id="ARBA00004613"/>
    </source>
</evidence>
<accession>A0ABP7K5F1</accession>
<evidence type="ECO:0000256" key="7">
    <source>
        <dbReference type="SAM" id="SignalP"/>
    </source>
</evidence>
<keyword evidence="5" id="KW-0722">Serine protease inhibitor</keyword>
<keyword evidence="10" id="KW-1185">Reference proteome</keyword>
<keyword evidence="4" id="KW-0646">Protease inhibitor</keyword>
<feature type="signal peptide" evidence="7">
    <location>
        <begin position="1"/>
        <end position="28"/>
    </location>
</feature>
<comment type="similarity">
    <text evidence="2">Belongs to the protease inhibitor I16 (SSI) family.</text>
</comment>
<sequence length="159" mass="17160">MVQFISRGMVLGAVLLLSAAAAPVTAHAHGRAPAPRGDRLVVTVRHAGQADGTYVLRCHPDLGSHPDPVRACRTLDKRTVWGRDPFAPVPPRSLCTMQYGGPATAHVTGVWAGRPVDARYNRGDGCQMSRWDDLVPLLPDVRSQNPPRRILAGPGRRHG</sequence>
<dbReference type="Gene3D" id="3.30.350.10">
    <property type="entry name" value="Subtilisin inhibitor-like"/>
    <property type="match status" value="1"/>
</dbReference>
<evidence type="ECO:0000256" key="4">
    <source>
        <dbReference type="ARBA" id="ARBA00022690"/>
    </source>
</evidence>
<evidence type="ECO:0000256" key="2">
    <source>
        <dbReference type="ARBA" id="ARBA00010472"/>
    </source>
</evidence>
<proteinExistence type="inferred from homology"/>
<dbReference type="EMBL" id="BAAAZA010000008">
    <property type="protein sequence ID" value="GAA3866492.1"/>
    <property type="molecule type" value="Genomic_DNA"/>
</dbReference>
<protein>
    <submittedName>
        <fullName evidence="9">SSI family serine proteinase inhibitor</fullName>
    </submittedName>
</protein>
<keyword evidence="3" id="KW-0964">Secreted</keyword>
<evidence type="ECO:0000256" key="3">
    <source>
        <dbReference type="ARBA" id="ARBA00022525"/>
    </source>
</evidence>
<organism evidence="9 10">
    <name type="scientific">Streptomyces lannensis</name>
    <dbReference type="NCBI Taxonomy" id="766498"/>
    <lineage>
        <taxon>Bacteria</taxon>
        <taxon>Bacillati</taxon>
        <taxon>Actinomycetota</taxon>
        <taxon>Actinomycetes</taxon>
        <taxon>Kitasatosporales</taxon>
        <taxon>Streptomycetaceae</taxon>
        <taxon>Streptomyces</taxon>
    </lineage>
</organism>
<evidence type="ECO:0000256" key="5">
    <source>
        <dbReference type="ARBA" id="ARBA00022900"/>
    </source>
</evidence>
<evidence type="ECO:0000256" key="6">
    <source>
        <dbReference type="ARBA" id="ARBA00023157"/>
    </source>
</evidence>
<feature type="domain" description="Subtilisin inhibitor" evidence="8">
    <location>
        <begin position="49"/>
        <end position="117"/>
    </location>
</feature>
<dbReference type="SUPFAM" id="SSF55399">
    <property type="entry name" value="Subtilisin inhibitor"/>
    <property type="match status" value="1"/>
</dbReference>
<dbReference type="Pfam" id="PF00720">
    <property type="entry name" value="SSI"/>
    <property type="match status" value="1"/>
</dbReference>
<dbReference type="RefSeq" id="WP_345549068.1">
    <property type="nucleotide sequence ID" value="NZ_BAAAZA010000008.1"/>
</dbReference>
<gene>
    <name evidence="9" type="ORF">GCM10022207_33640</name>
</gene>
<feature type="chain" id="PRO_5046886537" evidence="7">
    <location>
        <begin position="29"/>
        <end position="159"/>
    </location>
</feature>
<evidence type="ECO:0000313" key="9">
    <source>
        <dbReference type="EMBL" id="GAA3866492.1"/>
    </source>
</evidence>
<evidence type="ECO:0000259" key="8">
    <source>
        <dbReference type="Pfam" id="PF00720"/>
    </source>
</evidence>
<comment type="subcellular location">
    <subcellularLocation>
        <location evidence="1">Secreted</location>
    </subcellularLocation>
</comment>
<comment type="caution">
    <text evidence="9">The sequence shown here is derived from an EMBL/GenBank/DDBJ whole genome shotgun (WGS) entry which is preliminary data.</text>
</comment>
<keyword evidence="6" id="KW-1015">Disulfide bond</keyword>
<dbReference type="InterPro" id="IPR036819">
    <property type="entry name" value="Subtilisin_inhibitor-like_sf"/>
</dbReference>
<reference evidence="10" key="1">
    <citation type="journal article" date="2019" name="Int. J. Syst. Evol. Microbiol.">
        <title>The Global Catalogue of Microorganisms (GCM) 10K type strain sequencing project: providing services to taxonomists for standard genome sequencing and annotation.</title>
        <authorList>
            <consortium name="The Broad Institute Genomics Platform"/>
            <consortium name="The Broad Institute Genome Sequencing Center for Infectious Disease"/>
            <person name="Wu L."/>
            <person name="Ma J."/>
        </authorList>
    </citation>
    <scope>NUCLEOTIDE SEQUENCE [LARGE SCALE GENOMIC DNA]</scope>
    <source>
        <strain evidence="10">JCM 16578</strain>
    </source>
</reference>
<name>A0ABP7K5F1_9ACTN</name>
<keyword evidence="7" id="KW-0732">Signal</keyword>